<dbReference type="Gene3D" id="3.40.1260.10">
    <property type="entry name" value="DsrEFH-like"/>
    <property type="match status" value="1"/>
</dbReference>
<dbReference type="NCBIfam" id="NF001238">
    <property type="entry name" value="PRK00211.1"/>
    <property type="match status" value="1"/>
</dbReference>
<dbReference type="RefSeq" id="WP_386720666.1">
    <property type="nucleotide sequence ID" value="NZ_JBHRSZ010000004.1"/>
</dbReference>
<evidence type="ECO:0000313" key="3">
    <source>
        <dbReference type="Proteomes" id="UP001595476"/>
    </source>
</evidence>
<dbReference type="NCBIfam" id="TIGR03010">
    <property type="entry name" value="sulf_tusC_dsrF"/>
    <property type="match status" value="1"/>
</dbReference>
<dbReference type="InterPro" id="IPR027396">
    <property type="entry name" value="DsrEFH-like"/>
</dbReference>
<dbReference type="PANTHER" id="PTHR38780">
    <property type="entry name" value="PROTEIN TUSC"/>
    <property type="match status" value="1"/>
</dbReference>
<sequence>MKKNIVIIIRSAPYGSSSARDAVDFILTAAAYEQDISVVFQGDGVFQLLKDQNPSLIHQKRISALISAFEMYEVDQVFYDLSSLSERNINKDDLINNLVEMELHSIQELLNKADTVLTF</sequence>
<dbReference type="InterPro" id="IPR017462">
    <property type="entry name" value="Sulphur_relay_TusC/DsrF"/>
</dbReference>
<gene>
    <name evidence="2" type="primary">tusC</name>
    <name evidence="2" type="ORF">ACFOEK_11225</name>
</gene>
<dbReference type="Pfam" id="PF02635">
    <property type="entry name" value="DsrE"/>
    <property type="match status" value="1"/>
</dbReference>
<dbReference type="EMBL" id="JBHRSZ010000004">
    <property type="protein sequence ID" value="MFC3151600.1"/>
    <property type="molecule type" value="Genomic_DNA"/>
</dbReference>
<reference evidence="3" key="1">
    <citation type="journal article" date="2019" name="Int. J. Syst. Evol. Microbiol.">
        <title>The Global Catalogue of Microorganisms (GCM) 10K type strain sequencing project: providing services to taxonomists for standard genome sequencing and annotation.</title>
        <authorList>
            <consortium name="The Broad Institute Genomics Platform"/>
            <consortium name="The Broad Institute Genome Sequencing Center for Infectious Disease"/>
            <person name="Wu L."/>
            <person name="Ma J."/>
        </authorList>
    </citation>
    <scope>NUCLEOTIDE SEQUENCE [LARGE SCALE GENOMIC DNA]</scope>
    <source>
        <strain evidence="3">KCTC 52438</strain>
    </source>
</reference>
<accession>A0ABV7HGP3</accession>
<dbReference type="PANTHER" id="PTHR38780:SF1">
    <property type="entry name" value="PROTEIN TUSC"/>
    <property type="match status" value="1"/>
</dbReference>
<protein>
    <submittedName>
        <fullName evidence="2">Sulfurtransferase complex subunit TusC</fullName>
    </submittedName>
</protein>
<dbReference type="InterPro" id="IPR003787">
    <property type="entry name" value="Sulphur_relay_DsrE/F-like"/>
</dbReference>
<evidence type="ECO:0000256" key="1">
    <source>
        <dbReference type="ARBA" id="ARBA00005996"/>
    </source>
</evidence>
<evidence type="ECO:0000313" key="2">
    <source>
        <dbReference type="EMBL" id="MFC3151600.1"/>
    </source>
</evidence>
<comment type="similarity">
    <text evidence="1">Belongs to the DsrF/TusC family.</text>
</comment>
<name>A0ABV7HGP3_9GAMM</name>
<dbReference type="SUPFAM" id="SSF75169">
    <property type="entry name" value="DsrEFH-like"/>
    <property type="match status" value="1"/>
</dbReference>
<keyword evidence="3" id="KW-1185">Reference proteome</keyword>
<organism evidence="2 3">
    <name type="scientific">Litoribrevibacter euphylliae</name>
    <dbReference type="NCBI Taxonomy" id="1834034"/>
    <lineage>
        <taxon>Bacteria</taxon>
        <taxon>Pseudomonadati</taxon>
        <taxon>Pseudomonadota</taxon>
        <taxon>Gammaproteobacteria</taxon>
        <taxon>Oceanospirillales</taxon>
        <taxon>Oceanospirillaceae</taxon>
        <taxon>Litoribrevibacter</taxon>
    </lineage>
</organism>
<dbReference type="Proteomes" id="UP001595476">
    <property type="component" value="Unassembled WGS sequence"/>
</dbReference>
<comment type="caution">
    <text evidence="2">The sequence shown here is derived from an EMBL/GenBank/DDBJ whole genome shotgun (WGS) entry which is preliminary data.</text>
</comment>
<proteinExistence type="inferred from homology"/>